<keyword evidence="2" id="KW-1185">Reference proteome</keyword>
<protein>
    <submittedName>
        <fullName evidence="1">Uncharacterized protein</fullName>
    </submittedName>
</protein>
<dbReference type="AlphaFoldDB" id="A0A7D9EDA0"/>
<gene>
    <name evidence="1" type="ORF">PACLA_8A046156</name>
</gene>
<comment type="caution">
    <text evidence="1">The sequence shown here is derived from an EMBL/GenBank/DDBJ whole genome shotgun (WGS) entry which is preliminary data.</text>
</comment>
<proteinExistence type="predicted"/>
<dbReference type="PANTHER" id="PTHR35617:SF3">
    <property type="entry name" value="CORE-BINDING (CB) DOMAIN-CONTAINING PROTEIN"/>
    <property type="match status" value="1"/>
</dbReference>
<dbReference type="Proteomes" id="UP001152795">
    <property type="component" value="Unassembled WGS sequence"/>
</dbReference>
<evidence type="ECO:0000313" key="1">
    <source>
        <dbReference type="EMBL" id="CAB4006979.1"/>
    </source>
</evidence>
<name>A0A7D9EDA0_PARCT</name>
<dbReference type="EMBL" id="CACRXK020005663">
    <property type="protein sequence ID" value="CAB4006979.1"/>
    <property type="molecule type" value="Genomic_DNA"/>
</dbReference>
<evidence type="ECO:0000313" key="2">
    <source>
        <dbReference type="Proteomes" id="UP001152795"/>
    </source>
</evidence>
<organism evidence="1 2">
    <name type="scientific">Paramuricea clavata</name>
    <name type="common">Red gorgonian</name>
    <name type="synonym">Violescent sea-whip</name>
    <dbReference type="NCBI Taxonomy" id="317549"/>
    <lineage>
        <taxon>Eukaryota</taxon>
        <taxon>Metazoa</taxon>
        <taxon>Cnidaria</taxon>
        <taxon>Anthozoa</taxon>
        <taxon>Octocorallia</taxon>
        <taxon>Malacalcyonacea</taxon>
        <taxon>Plexauridae</taxon>
        <taxon>Paramuricea</taxon>
    </lineage>
</organism>
<reference evidence="1" key="1">
    <citation type="submission" date="2020-04" db="EMBL/GenBank/DDBJ databases">
        <authorList>
            <person name="Alioto T."/>
            <person name="Alioto T."/>
            <person name="Gomez Garrido J."/>
        </authorList>
    </citation>
    <scope>NUCLEOTIDE SEQUENCE</scope>
    <source>
        <strain evidence="1">A484AB</strain>
    </source>
</reference>
<sequence>MPAKWSGLSPTYLYKNLEASLCIGHISFGYIDDSYSQDDNFDGCKTNVHDTTTMFDSLGFFPHQTKSVTIPVQQQDMTVSLTSERATKLQTACINWLAKRRPLIQEGAHVIGLMVASFPAVTFAQLFYWAFANLQWWISNIETSSKPVLASQPDMPVNRCLAKDPGGVSRGYTDNTPVAYTTVVPCGNANVGQPPTDFAQNATSTLLTSNHGEAELSSSTKLLTMRQHPLTLYPLEKIMLKEHAHKLVMLIALLSGQRTQTITLMDITNIQFTDAGCLIYITSTSAAKAAGVSIDEILSSAGRSNCATFQTFYNKPVENGASFAEAGLKTVI</sequence>
<dbReference type="PANTHER" id="PTHR35617">
    <property type="entry name" value="PHAGE_INTEGRASE DOMAIN-CONTAINING PROTEIN"/>
    <property type="match status" value="1"/>
</dbReference>
<accession>A0A7D9EDA0</accession>